<dbReference type="Pfam" id="PF13023">
    <property type="entry name" value="HD_3"/>
    <property type="match status" value="1"/>
</dbReference>
<keyword evidence="5" id="KW-1185">Reference proteome</keyword>
<dbReference type="InterPro" id="IPR039356">
    <property type="entry name" value="YfbR/HDDC2"/>
</dbReference>
<dbReference type="PANTHER" id="PTHR11845:SF13">
    <property type="entry name" value="5'-DEOXYNUCLEOTIDASE HDDC2"/>
    <property type="match status" value="1"/>
</dbReference>
<dbReference type="PANTHER" id="PTHR11845">
    <property type="entry name" value="5'-DEOXYNUCLEOTIDASE HDDC2"/>
    <property type="match status" value="1"/>
</dbReference>
<keyword evidence="2" id="KW-0378">Hydrolase</keyword>
<evidence type="ECO:0000256" key="1">
    <source>
        <dbReference type="ARBA" id="ARBA00022723"/>
    </source>
</evidence>
<keyword evidence="1" id="KW-0479">Metal-binding</keyword>
<name>A0ABR1W9N7_9PEZI</name>
<dbReference type="Proteomes" id="UP001433268">
    <property type="component" value="Unassembled WGS sequence"/>
</dbReference>
<dbReference type="GeneID" id="92045385"/>
<sequence length="272" mass="30765">MSPPIATFNGKDFFDPGVVAAPKTSEPWSVDKVLATVQPSPPVEGTSSPVPFFHLLERLKTNKREGWRRFGIERGESISDHMYRMSLMSMFCPPELAAKIDLGKCMKMCLVHDMAESIVGDITPVDGVPKPEKSRREAETMDYIAHRLLGKVHGGVTGREIRAIWQEYEDSQTLDSLFVHDIDKMELLCQMVEYEKRCGKDLDLGEFAYVATKMVLRETKKWADEVLAERDAFGRARIMWCTGSSVSMAVCRTRSTSSRTLIIRAKLEARRL</sequence>
<dbReference type="InterPro" id="IPR006674">
    <property type="entry name" value="HD_domain"/>
</dbReference>
<evidence type="ECO:0000259" key="3">
    <source>
        <dbReference type="Pfam" id="PF13023"/>
    </source>
</evidence>
<organism evidence="4 5">
    <name type="scientific">Apiospora hydei</name>
    <dbReference type="NCBI Taxonomy" id="1337664"/>
    <lineage>
        <taxon>Eukaryota</taxon>
        <taxon>Fungi</taxon>
        <taxon>Dikarya</taxon>
        <taxon>Ascomycota</taxon>
        <taxon>Pezizomycotina</taxon>
        <taxon>Sordariomycetes</taxon>
        <taxon>Xylariomycetidae</taxon>
        <taxon>Amphisphaeriales</taxon>
        <taxon>Apiosporaceae</taxon>
        <taxon>Apiospora</taxon>
    </lineage>
</organism>
<gene>
    <name evidence="4" type="ORF">PG997_008010</name>
</gene>
<dbReference type="Gene3D" id="1.10.3210.10">
    <property type="entry name" value="Hypothetical protein af1432"/>
    <property type="match status" value="1"/>
</dbReference>
<proteinExistence type="predicted"/>
<dbReference type="RefSeq" id="XP_066667667.1">
    <property type="nucleotide sequence ID" value="XM_066812325.1"/>
</dbReference>
<feature type="domain" description="HD" evidence="3">
    <location>
        <begin position="57"/>
        <end position="214"/>
    </location>
</feature>
<evidence type="ECO:0000256" key="2">
    <source>
        <dbReference type="ARBA" id="ARBA00022801"/>
    </source>
</evidence>
<comment type="caution">
    <text evidence="4">The sequence shown here is derived from an EMBL/GenBank/DDBJ whole genome shotgun (WGS) entry which is preliminary data.</text>
</comment>
<protein>
    <recommendedName>
        <fullName evidence="3">HD domain-containing protein</fullName>
    </recommendedName>
</protein>
<dbReference type="SUPFAM" id="SSF109604">
    <property type="entry name" value="HD-domain/PDEase-like"/>
    <property type="match status" value="1"/>
</dbReference>
<dbReference type="EMBL" id="JAQQWN010000006">
    <property type="protein sequence ID" value="KAK8080192.1"/>
    <property type="molecule type" value="Genomic_DNA"/>
</dbReference>
<reference evidence="4 5" key="1">
    <citation type="submission" date="2023-01" db="EMBL/GenBank/DDBJ databases">
        <title>Analysis of 21 Apiospora genomes using comparative genomics revels a genus with tremendous synthesis potential of carbohydrate active enzymes and secondary metabolites.</title>
        <authorList>
            <person name="Sorensen T."/>
        </authorList>
    </citation>
    <scope>NUCLEOTIDE SEQUENCE [LARGE SCALE GENOMIC DNA]</scope>
    <source>
        <strain evidence="4 5">CBS 114990</strain>
    </source>
</reference>
<accession>A0ABR1W9N7</accession>
<evidence type="ECO:0000313" key="5">
    <source>
        <dbReference type="Proteomes" id="UP001433268"/>
    </source>
</evidence>
<evidence type="ECO:0000313" key="4">
    <source>
        <dbReference type="EMBL" id="KAK8080192.1"/>
    </source>
</evidence>